<sequence>MERSIAKRIMAQKLVDLEMSKSNTSRKSVDIQKALAELREVTVHPRYTSLIQVVDLLYMDALLSTSDFMMKHQDYKIVVSQSQAFNHLRYLQDEFQKTEENTDNAIVQIKKRLKLMEELDGPIMQVMDNAVLVQRGEHVEIIETDNKPIKRERVARFRTSAERDEYIKTLKFFRKALTWNRYKVLNNLMLS</sequence>
<evidence type="ECO:0000313" key="2">
    <source>
        <dbReference type="RefSeq" id="XP_017781688.1"/>
    </source>
</evidence>
<name>A0ABM1N4D8_NICVS</name>
<gene>
    <name evidence="2" type="primary">LOC108566358</name>
</gene>
<organism evidence="1 2">
    <name type="scientific">Nicrophorus vespilloides</name>
    <name type="common">Boreal carrion beetle</name>
    <dbReference type="NCBI Taxonomy" id="110193"/>
    <lineage>
        <taxon>Eukaryota</taxon>
        <taxon>Metazoa</taxon>
        <taxon>Ecdysozoa</taxon>
        <taxon>Arthropoda</taxon>
        <taxon>Hexapoda</taxon>
        <taxon>Insecta</taxon>
        <taxon>Pterygota</taxon>
        <taxon>Neoptera</taxon>
        <taxon>Endopterygota</taxon>
        <taxon>Coleoptera</taxon>
        <taxon>Polyphaga</taxon>
        <taxon>Staphyliniformia</taxon>
        <taxon>Silphidae</taxon>
        <taxon>Nicrophorinae</taxon>
        <taxon>Nicrophorus</taxon>
    </lineage>
</organism>
<dbReference type="RefSeq" id="XP_017781688.1">
    <property type="nucleotide sequence ID" value="XM_017926199.1"/>
</dbReference>
<accession>A0ABM1N4D8</accession>
<protein>
    <submittedName>
        <fullName evidence="2">Uncharacterized protein LOC108566358</fullName>
    </submittedName>
</protein>
<keyword evidence="1" id="KW-1185">Reference proteome</keyword>
<evidence type="ECO:0000313" key="1">
    <source>
        <dbReference type="Proteomes" id="UP000695000"/>
    </source>
</evidence>
<proteinExistence type="predicted"/>
<reference evidence="2" key="1">
    <citation type="submission" date="2025-08" db="UniProtKB">
        <authorList>
            <consortium name="RefSeq"/>
        </authorList>
    </citation>
    <scope>IDENTIFICATION</scope>
    <source>
        <tissue evidence="2">Whole Larva</tissue>
    </source>
</reference>
<dbReference type="GeneID" id="108566358"/>
<dbReference type="Proteomes" id="UP000695000">
    <property type="component" value="Unplaced"/>
</dbReference>